<protein>
    <submittedName>
        <fullName evidence="2">Uncharacterized protein</fullName>
    </submittedName>
</protein>
<reference evidence="2 3" key="1">
    <citation type="journal article" date="2021" name="Elife">
        <title>Chloroplast acquisition without the gene transfer in kleptoplastic sea slugs, Plakobranchus ocellatus.</title>
        <authorList>
            <person name="Maeda T."/>
            <person name="Takahashi S."/>
            <person name="Yoshida T."/>
            <person name="Shimamura S."/>
            <person name="Takaki Y."/>
            <person name="Nagai Y."/>
            <person name="Toyoda A."/>
            <person name="Suzuki Y."/>
            <person name="Arimoto A."/>
            <person name="Ishii H."/>
            <person name="Satoh N."/>
            <person name="Nishiyama T."/>
            <person name="Hasebe M."/>
            <person name="Maruyama T."/>
            <person name="Minagawa J."/>
            <person name="Obokata J."/>
            <person name="Shigenobu S."/>
        </authorList>
    </citation>
    <scope>NUCLEOTIDE SEQUENCE [LARGE SCALE GENOMIC DNA]</scope>
</reference>
<name>A0AAV4BD18_9GAST</name>
<dbReference type="Proteomes" id="UP000735302">
    <property type="component" value="Unassembled WGS sequence"/>
</dbReference>
<dbReference type="EMBL" id="BLXT01005251">
    <property type="protein sequence ID" value="GFO21251.1"/>
    <property type="molecule type" value="Genomic_DNA"/>
</dbReference>
<keyword evidence="3" id="KW-1185">Reference proteome</keyword>
<evidence type="ECO:0000256" key="1">
    <source>
        <dbReference type="SAM" id="MobiDB-lite"/>
    </source>
</evidence>
<accession>A0AAV4BD18</accession>
<dbReference type="AlphaFoldDB" id="A0AAV4BD18"/>
<evidence type="ECO:0000313" key="3">
    <source>
        <dbReference type="Proteomes" id="UP000735302"/>
    </source>
</evidence>
<comment type="caution">
    <text evidence="2">The sequence shown here is derived from an EMBL/GenBank/DDBJ whole genome shotgun (WGS) entry which is preliminary data.</text>
</comment>
<evidence type="ECO:0000313" key="2">
    <source>
        <dbReference type="EMBL" id="GFO21251.1"/>
    </source>
</evidence>
<organism evidence="2 3">
    <name type="scientific">Plakobranchus ocellatus</name>
    <dbReference type="NCBI Taxonomy" id="259542"/>
    <lineage>
        <taxon>Eukaryota</taxon>
        <taxon>Metazoa</taxon>
        <taxon>Spiralia</taxon>
        <taxon>Lophotrochozoa</taxon>
        <taxon>Mollusca</taxon>
        <taxon>Gastropoda</taxon>
        <taxon>Heterobranchia</taxon>
        <taxon>Euthyneura</taxon>
        <taxon>Panpulmonata</taxon>
        <taxon>Sacoglossa</taxon>
        <taxon>Placobranchoidea</taxon>
        <taxon>Plakobranchidae</taxon>
        <taxon>Plakobranchus</taxon>
    </lineage>
</organism>
<gene>
    <name evidence="2" type="ORF">PoB_004775600</name>
</gene>
<proteinExistence type="predicted"/>
<feature type="region of interest" description="Disordered" evidence="1">
    <location>
        <begin position="1"/>
        <end position="56"/>
    </location>
</feature>
<sequence>MEDYGPPQRLPTQASAGFPAPATKPSQKHRGHADYPVSKKLAYGGARMGSRDQGDTHRSAFVTWCESEFGGDMVNLEHPWPEDFMTSQVSVRVGLWVQSDSGQWEREVGEKGK</sequence>